<comment type="similarity">
    <text evidence="1">Belongs to the 'GDSL' lipolytic enzyme family.</text>
</comment>
<evidence type="ECO:0000313" key="5">
    <source>
        <dbReference type="Proteomes" id="UP000650466"/>
    </source>
</evidence>
<name>A0A926KNT8_9BACL</name>
<dbReference type="GO" id="GO:0016787">
    <property type="term" value="F:hydrolase activity"/>
    <property type="evidence" value="ECO:0007669"/>
    <property type="project" value="UniProtKB-KW"/>
</dbReference>
<keyword evidence="2" id="KW-0378">Hydrolase</keyword>
<dbReference type="InterPro" id="IPR013830">
    <property type="entry name" value="SGNH_hydro"/>
</dbReference>
<dbReference type="EMBL" id="JACVVD010000002">
    <property type="protein sequence ID" value="MBD0379529.1"/>
    <property type="molecule type" value="Genomic_DNA"/>
</dbReference>
<dbReference type="Pfam" id="PF13472">
    <property type="entry name" value="Lipase_GDSL_2"/>
    <property type="match status" value="1"/>
</dbReference>
<evidence type="ECO:0000256" key="1">
    <source>
        <dbReference type="ARBA" id="ARBA00008668"/>
    </source>
</evidence>
<sequence>MDGGYELAIMNIFLAGDSTMSEYDAATAPRAGWGQMLGSLLNGKAEVRNAAASGRSSKSFIDEGRLAPIEEAIGAGDFLLIQFGHNDEKDDEVRHTEPFGTYQFYLNQYIETAKSKQAYPILITPVQRRKFGENGKLQDTHGQYPEAMKQLAAERGVPLIDLAALSKELLEQLGPEASKKLFLWLDPGEHPNYPDGVQDDTHFSEHGAREIAKLIVDKLHEMGW</sequence>
<dbReference type="CDD" id="cd01821">
    <property type="entry name" value="Rhamnogalacturan_acetylesterase_like"/>
    <property type="match status" value="1"/>
</dbReference>
<evidence type="ECO:0000256" key="2">
    <source>
        <dbReference type="ARBA" id="ARBA00022801"/>
    </source>
</evidence>
<reference evidence="4" key="1">
    <citation type="submission" date="2020-09" db="EMBL/GenBank/DDBJ databases">
        <title>Draft Genome Sequence of Paenibacillus sp. WST5.</title>
        <authorList>
            <person name="Bao Z."/>
        </authorList>
    </citation>
    <scope>NUCLEOTIDE SEQUENCE</scope>
    <source>
        <strain evidence="4">WST5</strain>
    </source>
</reference>
<organism evidence="4 5">
    <name type="scientific">Paenibacillus sedimenti</name>
    <dbReference type="NCBI Taxonomy" id="2770274"/>
    <lineage>
        <taxon>Bacteria</taxon>
        <taxon>Bacillati</taxon>
        <taxon>Bacillota</taxon>
        <taxon>Bacilli</taxon>
        <taxon>Bacillales</taxon>
        <taxon>Paenibacillaceae</taxon>
        <taxon>Paenibacillus</taxon>
    </lineage>
</organism>
<dbReference type="Proteomes" id="UP000650466">
    <property type="component" value="Unassembled WGS sequence"/>
</dbReference>
<evidence type="ECO:0000259" key="3">
    <source>
        <dbReference type="Pfam" id="PF13472"/>
    </source>
</evidence>
<dbReference type="AlphaFoldDB" id="A0A926KNT8"/>
<dbReference type="SUPFAM" id="SSF52266">
    <property type="entry name" value="SGNH hydrolase"/>
    <property type="match status" value="1"/>
</dbReference>
<dbReference type="Gene3D" id="3.40.50.1110">
    <property type="entry name" value="SGNH hydrolase"/>
    <property type="match status" value="1"/>
</dbReference>
<dbReference type="InterPro" id="IPR037459">
    <property type="entry name" value="RhgT-like"/>
</dbReference>
<evidence type="ECO:0000313" key="4">
    <source>
        <dbReference type="EMBL" id="MBD0379529.1"/>
    </source>
</evidence>
<feature type="domain" description="SGNH hydrolase-type esterase" evidence="3">
    <location>
        <begin position="15"/>
        <end position="208"/>
    </location>
</feature>
<gene>
    <name evidence="4" type="ORF">ICC18_05330</name>
</gene>
<proteinExistence type="inferred from homology"/>
<comment type="caution">
    <text evidence="4">The sequence shown here is derived from an EMBL/GenBank/DDBJ whole genome shotgun (WGS) entry which is preliminary data.</text>
</comment>
<accession>A0A926KNT8</accession>
<protein>
    <submittedName>
        <fullName evidence="4">Rhamnogalacturonan acetylesterase</fullName>
    </submittedName>
</protein>
<dbReference type="PANTHER" id="PTHR43695">
    <property type="entry name" value="PUTATIVE (AFU_ORTHOLOGUE AFUA_2G17250)-RELATED"/>
    <property type="match status" value="1"/>
</dbReference>
<keyword evidence="5" id="KW-1185">Reference proteome</keyword>
<dbReference type="PANTHER" id="PTHR43695:SF1">
    <property type="entry name" value="RHAMNOGALACTURONAN ACETYLESTERASE"/>
    <property type="match status" value="1"/>
</dbReference>
<dbReference type="InterPro" id="IPR036514">
    <property type="entry name" value="SGNH_hydro_sf"/>
</dbReference>